<dbReference type="PANTHER" id="PTHR43124">
    <property type="entry name" value="PURINE EFFLUX PUMP PBUE"/>
    <property type="match status" value="1"/>
</dbReference>
<evidence type="ECO:0000256" key="3">
    <source>
        <dbReference type="ARBA" id="ARBA00022692"/>
    </source>
</evidence>
<dbReference type="EMBL" id="MSDO01000007">
    <property type="protein sequence ID" value="OLO04918.1"/>
    <property type="molecule type" value="Genomic_DNA"/>
</dbReference>
<keyword evidence="4 6" id="KW-1133">Transmembrane helix</keyword>
<name>A0A1Q8SU42_9GAMM</name>
<gene>
    <name evidence="8" type="ORF">BTW07_06760</name>
</gene>
<evidence type="ECO:0000256" key="1">
    <source>
        <dbReference type="ARBA" id="ARBA00004651"/>
    </source>
</evidence>
<dbReference type="Gene3D" id="1.20.1250.20">
    <property type="entry name" value="MFS general substrate transporter like domains"/>
    <property type="match status" value="1"/>
</dbReference>
<dbReference type="PROSITE" id="PS50850">
    <property type="entry name" value="MFS"/>
    <property type="match status" value="1"/>
</dbReference>
<dbReference type="STRING" id="404433.BTW07_06760"/>
<feature type="transmembrane region" description="Helical" evidence="6">
    <location>
        <begin position="143"/>
        <end position="162"/>
    </location>
</feature>
<feature type="transmembrane region" description="Helical" evidence="6">
    <location>
        <begin position="174"/>
        <end position="194"/>
    </location>
</feature>
<dbReference type="InterPro" id="IPR050189">
    <property type="entry name" value="MFS_Efflux_Transporters"/>
</dbReference>
<feature type="transmembrane region" description="Helical" evidence="6">
    <location>
        <begin position="20"/>
        <end position="38"/>
    </location>
</feature>
<dbReference type="InterPro" id="IPR036259">
    <property type="entry name" value="MFS_trans_sf"/>
</dbReference>
<evidence type="ECO:0000313" key="9">
    <source>
        <dbReference type="Proteomes" id="UP000186878"/>
    </source>
</evidence>
<evidence type="ECO:0000259" key="7">
    <source>
        <dbReference type="PROSITE" id="PS50850"/>
    </source>
</evidence>
<accession>A0A1Q8SU42</accession>
<dbReference type="Proteomes" id="UP000186878">
    <property type="component" value="Unassembled WGS sequence"/>
</dbReference>
<dbReference type="Pfam" id="PF07690">
    <property type="entry name" value="MFS_1"/>
    <property type="match status" value="1"/>
</dbReference>
<keyword evidence="5 6" id="KW-0472">Membrane</keyword>
<dbReference type="AlphaFoldDB" id="A0A1Q8SU42"/>
<proteinExistence type="predicted"/>
<evidence type="ECO:0000256" key="6">
    <source>
        <dbReference type="SAM" id="Phobius"/>
    </source>
</evidence>
<feature type="transmembrane region" description="Helical" evidence="6">
    <location>
        <begin position="84"/>
        <end position="104"/>
    </location>
</feature>
<dbReference type="GO" id="GO:0005886">
    <property type="term" value="C:plasma membrane"/>
    <property type="evidence" value="ECO:0007669"/>
    <property type="project" value="UniProtKB-SubCell"/>
</dbReference>
<evidence type="ECO:0000256" key="5">
    <source>
        <dbReference type="ARBA" id="ARBA00023136"/>
    </source>
</evidence>
<feature type="transmembrane region" description="Helical" evidence="6">
    <location>
        <begin position="278"/>
        <end position="296"/>
    </location>
</feature>
<comment type="subcellular location">
    <subcellularLocation>
        <location evidence="1">Cell membrane</location>
        <topology evidence="1">Multi-pass membrane protein</topology>
    </subcellularLocation>
</comment>
<dbReference type="SUPFAM" id="SSF103473">
    <property type="entry name" value="MFS general substrate transporter"/>
    <property type="match status" value="1"/>
</dbReference>
<feature type="transmembrane region" description="Helical" evidence="6">
    <location>
        <begin position="215"/>
        <end position="237"/>
    </location>
</feature>
<feature type="transmembrane region" description="Helical" evidence="6">
    <location>
        <begin position="302"/>
        <end position="327"/>
    </location>
</feature>
<keyword evidence="2" id="KW-1003">Cell membrane</keyword>
<feature type="transmembrane region" description="Helical" evidence="6">
    <location>
        <begin position="110"/>
        <end position="131"/>
    </location>
</feature>
<organism evidence="8 9">
    <name type="scientific">Salinicola socius</name>
    <dbReference type="NCBI Taxonomy" id="404433"/>
    <lineage>
        <taxon>Bacteria</taxon>
        <taxon>Pseudomonadati</taxon>
        <taxon>Pseudomonadota</taxon>
        <taxon>Gammaproteobacteria</taxon>
        <taxon>Oceanospirillales</taxon>
        <taxon>Halomonadaceae</taxon>
        <taxon>Salinicola</taxon>
    </lineage>
</organism>
<evidence type="ECO:0000256" key="2">
    <source>
        <dbReference type="ARBA" id="ARBA00022475"/>
    </source>
</evidence>
<comment type="caution">
    <text evidence="8">The sequence shown here is derived from an EMBL/GenBank/DDBJ whole genome shotgun (WGS) entry which is preliminary data.</text>
</comment>
<protein>
    <submittedName>
        <fullName evidence="8">MFS transporter</fullName>
    </submittedName>
</protein>
<sequence>MVQKTSTANGSPTANSWGAVLSMTLSVAMLIASEFMPVSLLTPIAESLDATAGQTGQAISVSGFFAVAASLLITTLVGKLNRKWVLMAMTACMLASLVLIATAPNFTVLMAARALLGVCIGGFWALATAVIMRLVPAEKVSKALAVMYTGQATAAAFAAPIGSYLGGLIGWRGVFWALVPIVAINLLWHWFALPSLPSSSRQSLKSLLSVLKRPYFARGIVAVIFTFAGAFSMFTYLRPFLETFTSLDVGMLSLMFLVLGCAGFMGTWLGGKLANGRVILLLKILPTVMGLVTLALLGFGHIVLIVAMLLGVWGAMNTAMSVGWMSWVSQNMDDAPEAAGSLIVAAIQGAILVGAAFGGVLLDHLGITGTFVGSAALSAIALLLIGSGRKLLKPA</sequence>
<reference evidence="8 9" key="1">
    <citation type="submission" date="2016-12" db="EMBL/GenBank/DDBJ databases">
        <title>Draft genome sequences of strains Salinicola socius SMB35, Salinicola sp. MH3R3-1 and Chromohalobacter sp. SMB17 from the Verkhnekamsk potash mining region of Russia.</title>
        <authorList>
            <person name="Mavrodi D.V."/>
            <person name="Olsson B.E."/>
            <person name="Korsakova E.S."/>
            <person name="Pyankova A."/>
            <person name="Mavrodi O.V."/>
            <person name="Plotnikova E.G."/>
        </authorList>
    </citation>
    <scope>NUCLEOTIDE SEQUENCE [LARGE SCALE GENOMIC DNA]</scope>
    <source>
        <strain evidence="8 9">SMB35</strain>
    </source>
</reference>
<keyword evidence="9" id="KW-1185">Reference proteome</keyword>
<feature type="transmembrane region" description="Helical" evidence="6">
    <location>
        <begin position="249"/>
        <end position="271"/>
    </location>
</feature>
<dbReference type="CDD" id="cd17324">
    <property type="entry name" value="MFS_NepI_like"/>
    <property type="match status" value="1"/>
</dbReference>
<dbReference type="OrthoDB" id="9812189at2"/>
<evidence type="ECO:0000256" key="4">
    <source>
        <dbReference type="ARBA" id="ARBA00022989"/>
    </source>
</evidence>
<feature type="transmembrane region" description="Helical" evidence="6">
    <location>
        <begin position="58"/>
        <end position="77"/>
    </location>
</feature>
<keyword evidence="3 6" id="KW-0812">Transmembrane</keyword>
<dbReference type="GO" id="GO:0022857">
    <property type="term" value="F:transmembrane transporter activity"/>
    <property type="evidence" value="ECO:0007669"/>
    <property type="project" value="InterPro"/>
</dbReference>
<feature type="domain" description="Major facilitator superfamily (MFS) profile" evidence="7">
    <location>
        <begin position="19"/>
        <end position="393"/>
    </location>
</feature>
<dbReference type="InterPro" id="IPR011701">
    <property type="entry name" value="MFS"/>
</dbReference>
<feature type="transmembrane region" description="Helical" evidence="6">
    <location>
        <begin position="367"/>
        <end position="385"/>
    </location>
</feature>
<dbReference type="InterPro" id="IPR020846">
    <property type="entry name" value="MFS_dom"/>
</dbReference>
<feature type="transmembrane region" description="Helical" evidence="6">
    <location>
        <begin position="339"/>
        <end position="361"/>
    </location>
</feature>
<dbReference type="PANTHER" id="PTHR43124:SF5">
    <property type="entry name" value="PURINE RIBONUCLEOSIDE EFFLUX PUMP NEPI"/>
    <property type="match status" value="1"/>
</dbReference>
<evidence type="ECO:0000313" key="8">
    <source>
        <dbReference type="EMBL" id="OLO04918.1"/>
    </source>
</evidence>